<feature type="compositionally biased region" description="Polar residues" evidence="1">
    <location>
        <begin position="483"/>
        <end position="498"/>
    </location>
</feature>
<feature type="region of interest" description="Disordered" evidence="1">
    <location>
        <begin position="396"/>
        <end position="498"/>
    </location>
</feature>
<dbReference type="AlphaFoldDB" id="A0AAV4XJW9"/>
<accession>A0AAV4XJW9</accession>
<feature type="compositionally biased region" description="Polar residues" evidence="1">
    <location>
        <begin position="255"/>
        <end position="266"/>
    </location>
</feature>
<organism evidence="2 3">
    <name type="scientific">Caerostris extrusa</name>
    <name type="common">Bark spider</name>
    <name type="synonym">Caerostris bankana</name>
    <dbReference type="NCBI Taxonomy" id="172846"/>
    <lineage>
        <taxon>Eukaryota</taxon>
        <taxon>Metazoa</taxon>
        <taxon>Ecdysozoa</taxon>
        <taxon>Arthropoda</taxon>
        <taxon>Chelicerata</taxon>
        <taxon>Arachnida</taxon>
        <taxon>Araneae</taxon>
        <taxon>Araneomorphae</taxon>
        <taxon>Entelegynae</taxon>
        <taxon>Araneoidea</taxon>
        <taxon>Araneidae</taxon>
        <taxon>Caerostris</taxon>
    </lineage>
</organism>
<evidence type="ECO:0000313" key="2">
    <source>
        <dbReference type="EMBL" id="GIY94952.1"/>
    </source>
</evidence>
<feature type="compositionally biased region" description="Basic and acidic residues" evidence="1">
    <location>
        <begin position="268"/>
        <end position="289"/>
    </location>
</feature>
<sequence length="498" mass="56108">MGENVIPSPYTTTGNVHFMLLKQTSKEEPSDKITANDVPDIEAQPSTNVEAKLDSKPLPKASKVSEFYIGDLLRTSDKDQLDTSSTIHNQFPLHQNTIRELLVLKKPHYIPSVDFKEVSITHAVSASNDQGYAADESAPYNHGRVPPGPPEYRNPDSYRQEDSYEDSPAYSRSYPSSSKSYAAEHDSNTNSESSSVVVFDNRKLPQQGYSRGRGQGSRKKSKARPSHSPDSYSEQEPPYQGSPERDQYYDGPHSQAPSRYHSNTEAPVNRKPEQHYSEQPEPEHYERGNYRKSKAPPAESYPMTDTANLLKGRDNTVVLLKNTAQMRDLEDNQMVIIMKSLMLQSHQHHTEEKIGTIKLPIIILLDPTMRDNNIKKVLPWHLLDQQTKGNTMAILHKSGPRDVSYKRNSQAPRSSRGKRPEYAYESTPYSHGQSSEGHPRTQRSSSRLARSSPQRYRPSTGEGRSPSPVPAVELQELARKETGPQQLQLEPSVSYSEK</sequence>
<feature type="compositionally biased region" description="Basic residues" evidence="1">
    <location>
        <begin position="216"/>
        <end position="225"/>
    </location>
</feature>
<gene>
    <name evidence="2" type="primary">AVEN_69869_1</name>
    <name evidence="2" type="ORF">CEXT_204271</name>
</gene>
<reference evidence="2 3" key="1">
    <citation type="submission" date="2021-06" db="EMBL/GenBank/DDBJ databases">
        <title>Caerostris extrusa draft genome.</title>
        <authorList>
            <person name="Kono N."/>
            <person name="Arakawa K."/>
        </authorList>
    </citation>
    <scope>NUCLEOTIDE SEQUENCE [LARGE SCALE GENOMIC DNA]</scope>
</reference>
<dbReference type="Proteomes" id="UP001054945">
    <property type="component" value="Unassembled WGS sequence"/>
</dbReference>
<feature type="compositionally biased region" description="Low complexity" evidence="1">
    <location>
        <begin position="167"/>
        <end position="181"/>
    </location>
</feature>
<evidence type="ECO:0000313" key="3">
    <source>
        <dbReference type="Proteomes" id="UP001054945"/>
    </source>
</evidence>
<keyword evidence="3" id="KW-1185">Reference proteome</keyword>
<feature type="compositionally biased region" description="Polar residues" evidence="1">
    <location>
        <begin position="427"/>
        <end position="454"/>
    </location>
</feature>
<comment type="caution">
    <text evidence="2">The sequence shown here is derived from an EMBL/GenBank/DDBJ whole genome shotgun (WGS) entry which is preliminary data.</text>
</comment>
<feature type="compositionally biased region" description="Basic and acidic residues" evidence="1">
    <location>
        <begin position="153"/>
        <end position="162"/>
    </location>
</feature>
<name>A0AAV4XJW9_CAEEX</name>
<dbReference type="EMBL" id="BPLR01017847">
    <property type="protein sequence ID" value="GIY94952.1"/>
    <property type="molecule type" value="Genomic_DNA"/>
</dbReference>
<evidence type="ECO:0000256" key="1">
    <source>
        <dbReference type="SAM" id="MobiDB-lite"/>
    </source>
</evidence>
<proteinExistence type="predicted"/>
<protein>
    <submittedName>
        <fullName evidence="2">Uncharacterized protein</fullName>
    </submittedName>
</protein>
<feature type="region of interest" description="Disordered" evidence="1">
    <location>
        <begin position="130"/>
        <end position="308"/>
    </location>
</feature>